<dbReference type="GO" id="GO:0022625">
    <property type="term" value="C:cytosolic large ribosomal subunit"/>
    <property type="evidence" value="ECO:0007669"/>
    <property type="project" value="TreeGrafter"/>
</dbReference>
<evidence type="ECO:0000256" key="3">
    <source>
        <dbReference type="ARBA" id="ARBA00022980"/>
    </source>
</evidence>
<evidence type="ECO:0000313" key="10">
    <source>
        <dbReference type="Proteomes" id="UP000199220"/>
    </source>
</evidence>
<keyword evidence="3 5" id="KW-0689">Ribosomal protein</keyword>
<evidence type="ECO:0000256" key="4">
    <source>
        <dbReference type="ARBA" id="ARBA00023274"/>
    </source>
</evidence>
<dbReference type="GO" id="GO:0006412">
    <property type="term" value="P:translation"/>
    <property type="evidence" value="ECO:0007669"/>
    <property type="project" value="UniProtKB-UniRule"/>
</dbReference>
<dbReference type="HAMAP" id="MF_01334">
    <property type="entry name" value="Ribosomal_bL25_CTC"/>
    <property type="match status" value="1"/>
</dbReference>
<dbReference type="InterPro" id="IPR020056">
    <property type="entry name" value="Rbsml_bL25/Gln-tRNA_synth_N"/>
</dbReference>
<dbReference type="InterPro" id="IPR020930">
    <property type="entry name" value="Ribosomal_uL5_bac-type"/>
</dbReference>
<dbReference type="Pfam" id="PF14693">
    <property type="entry name" value="Ribosomal_TL5_C"/>
    <property type="match status" value="1"/>
</dbReference>
<dbReference type="RefSeq" id="WP_089774799.1">
    <property type="nucleotide sequence ID" value="NZ_FNTX01000002.1"/>
</dbReference>
<protein>
    <recommendedName>
        <fullName evidence="5">Large ribosomal subunit protein bL25</fullName>
    </recommendedName>
    <alternativeName>
        <fullName evidence="5">General stress protein CTC</fullName>
    </alternativeName>
</protein>
<keyword evidence="4 5" id="KW-0687">Ribonucleoprotein</keyword>
<proteinExistence type="inferred from homology"/>
<feature type="region of interest" description="Disordered" evidence="6">
    <location>
        <begin position="179"/>
        <end position="214"/>
    </location>
</feature>
<dbReference type="NCBIfam" id="NF004131">
    <property type="entry name" value="PRK05618.2-1"/>
    <property type="match status" value="1"/>
</dbReference>
<evidence type="ECO:0000256" key="6">
    <source>
        <dbReference type="SAM" id="MobiDB-lite"/>
    </source>
</evidence>
<evidence type="ECO:0000256" key="2">
    <source>
        <dbReference type="ARBA" id="ARBA00022884"/>
    </source>
</evidence>
<dbReference type="AlphaFoldDB" id="A0A1H5N2F7"/>
<feature type="compositionally biased region" description="Acidic residues" evidence="6">
    <location>
        <begin position="183"/>
        <end position="201"/>
    </location>
</feature>
<dbReference type="STRING" id="648782.SAMN04488554_3876"/>
<dbReference type="Proteomes" id="UP000199220">
    <property type="component" value="Unassembled WGS sequence"/>
</dbReference>
<dbReference type="Pfam" id="PF01386">
    <property type="entry name" value="Ribosomal_L25p"/>
    <property type="match status" value="1"/>
</dbReference>
<dbReference type="EMBL" id="FNTX01000002">
    <property type="protein sequence ID" value="SEE95799.1"/>
    <property type="molecule type" value="Genomic_DNA"/>
</dbReference>
<keyword evidence="10" id="KW-1185">Reference proteome</keyword>
<evidence type="ECO:0000313" key="9">
    <source>
        <dbReference type="EMBL" id="SEE95799.1"/>
    </source>
</evidence>
<dbReference type="InterPro" id="IPR029751">
    <property type="entry name" value="Ribosomal_L25_dom"/>
</dbReference>
<comment type="similarity">
    <text evidence="5">Belongs to the bacterial ribosomal protein bL25 family. CTC subfamily.</text>
</comment>
<accession>A0A1H5N2F7</accession>
<dbReference type="Gene3D" id="2.170.120.20">
    <property type="entry name" value="Ribosomal protein L25, beta domain"/>
    <property type="match status" value="1"/>
</dbReference>
<dbReference type="PANTHER" id="PTHR33284">
    <property type="entry name" value="RIBOSOMAL PROTEIN L25/GLN-TRNA SYNTHETASE, ANTI-CODON-BINDING DOMAIN-CONTAINING PROTEIN"/>
    <property type="match status" value="1"/>
</dbReference>
<feature type="compositionally biased region" description="Polar residues" evidence="6">
    <location>
        <begin position="1"/>
        <end position="13"/>
    </location>
</feature>
<sequence length="214" mass="23209">MANENRLTATTRTEFGKGAARRTRRQGLVPAVLYGHGTDPVHLALPTHDTWLILKDNPNALLTLDIDGSSELALARDIQRDPVKWTLEHIDLILVRKGEKVVVDVPVHVVGESAPDTIHTLELTTLSLEAEATHLPEYVEVSIEGLEEGDNVRAGEVTLPEGSELQNDPEDAVVVIYIPREEPAEDEETEGDEAEGAEATEVEGSADSAPAEES</sequence>
<dbReference type="OrthoDB" id="5242980at2"/>
<dbReference type="Gene3D" id="2.40.240.10">
    <property type="entry name" value="Ribosomal Protein L25, Chain P"/>
    <property type="match status" value="1"/>
</dbReference>
<keyword evidence="1 5" id="KW-0699">rRNA-binding</keyword>
<dbReference type="InterPro" id="IPR001021">
    <property type="entry name" value="Ribosomal_bL25_long"/>
</dbReference>
<dbReference type="InterPro" id="IPR037121">
    <property type="entry name" value="Ribosomal_bL25_C"/>
</dbReference>
<dbReference type="CDD" id="cd00495">
    <property type="entry name" value="Ribosomal_L25_TL5_CTC"/>
    <property type="match status" value="1"/>
</dbReference>
<dbReference type="SUPFAM" id="SSF50715">
    <property type="entry name" value="Ribosomal protein L25-like"/>
    <property type="match status" value="1"/>
</dbReference>
<organism evidence="9 10">
    <name type="scientific">Ruania alba</name>
    <dbReference type="NCBI Taxonomy" id="648782"/>
    <lineage>
        <taxon>Bacteria</taxon>
        <taxon>Bacillati</taxon>
        <taxon>Actinomycetota</taxon>
        <taxon>Actinomycetes</taxon>
        <taxon>Micrococcales</taxon>
        <taxon>Ruaniaceae</taxon>
        <taxon>Ruania</taxon>
    </lineage>
</organism>
<dbReference type="InterPro" id="IPR011035">
    <property type="entry name" value="Ribosomal_bL25/Gln-tRNA_synth"/>
</dbReference>
<gene>
    <name evidence="5" type="primary">rplY</name>
    <name evidence="5" type="synonym">ctc</name>
    <name evidence="9" type="ORF">SAMN04488554_3876</name>
</gene>
<feature type="domain" description="Large ribosomal subunit protein bL25 beta" evidence="8">
    <location>
        <begin position="100"/>
        <end position="179"/>
    </location>
</feature>
<dbReference type="InterPro" id="IPR020057">
    <property type="entry name" value="Ribosomal_bL25_b-dom"/>
</dbReference>
<evidence type="ECO:0000256" key="5">
    <source>
        <dbReference type="HAMAP-Rule" id="MF_01334"/>
    </source>
</evidence>
<comment type="function">
    <text evidence="5">This is one of the proteins that binds to the 5S RNA in the ribosome where it forms part of the central protuberance.</text>
</comment>
<feature type="region of interest" description="Disordered" evidence="6">
    <location>
        <begin position="1"/>
        <end position="22"/>
    </location>
</feature>
<evidence type="ECO:0000259" key="7">
    <source>
        <dbReference type="Pfam" id="PF01386"/>
    </source>
</evidence>
<comment type="subunit">
    <text evidence="5">Part of the 50S ribosomal subunit; part of the 5S rRNA/L5/L18/L25 subcomplex. Contacts the 5S rRNA. Binds to the 5S rRNA independently of L5 and L18.</text>
</comment>
<evidence type="ECO:0000256" key="1">
    <source>
        <dbReference type="ARBA" id="ARBA00022730"/>
    </source>
</evidence>
<dbReference type="PANTHER" id="PTHR33284:SF1">
    <property type="entry name" value="RIBOSOMAL PROTEIN L25_GLN-TRNA SYNTHETASE, ANTI-CODON-BINDING DOMAIN-CONTAINING PROTEIN"/>
    <property type="match status" value="1"/>
</dbReference>
<reference evidence="10" key="1">
    <citation type="submission" date="2016-10" db="EMBL/GenBank/DDBJ databases">
        <authorList>
            <person name="Varghese N."/>
            <person name="Submissions S."/>
        </authorList>
    </citation>
    <scope>NUCLEOTIDE SEQUENCE [LARGE SCALE GENOMIC DNA]</scope>
    <source>
        <strain evidence="10">DSM 21368</strain>
    </source>
</reference>
<feature type="domain" description="Large ribosomal subunit protein bL25 L25" evidence="7">
    <location>
        <begin position="7"/>
        <end position="92"/>
    </location>
</feature>
<dbReference type="NCBIfam" id="TIGR00731">
    <property type="entry name" value="bL25_bact_ctc"/>
    <property type="match status" value="1"/>
</dbReference>
<dbReference type="GO" id="GO:0008097">
    <property type="term" value="F:5S rRNA binding"/>
    <property type="evidence" value="ECO:0007669"/>
    <property type="project" value="InterPro"/>
</dbReference>
<dbReference type="GO" id="GO:0003735">
    <property type="term" value="F:structural constituent of ribosome"/>
    <property type="evidence" value="ECO:0007669"/>
    <property type="project" value="InterPro"/>
</dbReference>
<name>A0A1H5N2F7_9MICO</name>
<keyword evidence="2 5" id="KW-0694">RNA-binding</keyword>
<evidence type="ECO:0000259" key="8">
    <source>
        <dbReference type="Pfam" id="PF14693"/>
    </source>
</evidence>